<name>A0A6A5QYC7_AMPQU</name>
<organism evidence="2 3">
    <name type="scientific">Ampelomyces quisqualis</name>
    <name type="common">Powdery mildew agent</name>
    <dbReference type="NCBI Taxonomy" id="50730"/>
    <lineage>
        <taxon>Eukaryota</taxon>
        <taxon>Fungi</taxon>
        <taxon>Dikarya</taxon>
        <taxon>Ascomycota</taxon>
        <taxon>Pezizomycotina</taxon>
        <taxon>Dothideomycetes</taxon>
        <taxon>Pleosporomycetidae</taxon>
        <taxon>Pleosporales</taxon>
        <taxon>Pleosporineae</taxon>
        <taxon>Phaeosphaeriaceae</taxon>
        <taxon>Ampelomyces</taxon>
    </lineage>
</organism>
<feature type="compositionally biased region" description="Polar residues" evidence="1">
    <location>
        <begin position="227"/>
        <end position="241"/>
    </location>
</feature>
<reference evidence="2" key="1">
    <citation type="journal article" date="2020" name="Stud. Mycol.">
        <title>101 Dothideomycetes genomes: a test case for predicting lifestyles and emergence of pathogens.</title>
        <authorList>
            <person name="Haridas S."/>
            <person name="Albert R."/>
            <person name="Binder M."/>
            <person name="Bloem J."/>
            <person name="Labutti K."/>
            <person name="Salamov A."/>
            <person name="Andreopoulos B."/>
            <person name="Baker S."/>
            <person name="Barry K."/>
            <person name="Bills G."/>
            <person name="Bluhm B."/>
            <person name="Cannon C."/>
            <person name="Castanera R."/>
            <person name="Culley D."/>
            <person name="Daum C."/>
            <person name="Ezra D."/>
            <person name="Gonzalez J."/>
            <person name="Henrissat B."/>
            <person name="Kuo A."/>
            <person name="Liang C."/>
            <person name="Lipzen A."/>
            <person name="Lutzoni F."/>
            <person name="Magnuson J."/>
            <person name="Mondo S."/>
            <person name="Nolan M."/>
            <person name="Ohm R."/>
            <person name="Pangilinan J."/>
            <person name="Park H.-J."/>
            <person name="Ramirez L."/>
            <person name="Alfaro M."/>
            <person name="Sun H."/>
            <person name="Tritt A."/>
            <person name="Yoshinaga Y."/>
            <person name="Zwiers L.-H."/>
            <person name="Turgeon B."/>
            <person name="Goodwin S."/>
            <person name="Spatafora J."/>
            <person name="Crous P."/>
            <person name="Grigoriev I."/>
        </authorList>
    </citation>
    <scope>NUCLEOTIDE SEQUENCE</scope>
    <source>
        <strain evidence="2">HMLAC05119</strain>
    </source>
</reference>
<sequence>MNPSDQTTCPRARRVQYMLRYSASARTGRSWMIDAGTPCSTIALRRASKCPSHRRSPRYSLRSHAQGNQQPRKRYPGRVLVLGHDAVGQGSHNYKNSMRLLADVRPKARTAANTAPVAISPHAPSLLQRSLLFLFQRRMFARTQSAGRRVSSLSAPDPSHLDSHVYSLRTYTARLPTNQRLLSACPSRFHAAAACTFQASYQHPSRTPHAMTPAYPSMCKYVGSAPTSISRRSLPSATHPPSRTRYPMRRRPAISLSIPCLEPLFAFPV</sequence>
<evidence type="ECO:0000256" key="1">
    <source>
        <dbReference type="SAM" id="MobiDB-lite"/>
    </source>
</evidence>
<evidence type="ECO:0000313" key="3">
    <source>
        <dbReference type="Proteomes" id="UP000800096"/>
    </source>
</evidence>
<dbReference type="AlphaFoldDB" id="A0A6A5QYC7"/>
<evidence type="ECO:0000313" key="2">
    <source>
        <dbReference type="EMBL" id="KAF1920412.1"/>
    </source>
</evidence>
<accession>A0A6A5QYC7</accession>
<gene>
    <name evidence="2" type="ORF">BDU57DRAFT_508724</name>
</gene>
<feature type="compositionally biased region" description="Basic residues" evidence="1">
    <location>
        <begin position="46"/>
        <end position="57"/>
    </location>
</feature>
<protein>
    <submittedName>
        <fullName evidence="2">Uncharacterized protein</fullName>
    </submittedName>
</protein>
<dbReference type="Proteomes" id="UP000800096">
    <property type="component" value="Unassembled WGS sequence"/>
</dbReference>
<proteinExistence type="predicted"/>
<feature type="region of interest" description="Disordered" evidence="1">
    <location>
        <begin position="227"/>
        <end position="247"/>
    </location>
</feature>
<keyword evidence="3" id="KW-1185">Reference proteome</keyword>
<feature type="region of interest" description="Disordered" evidence="1">
    <location>
        <begin position="46"/>
        <end position="74"/>
    </location>
</feature>
<dbReference type="EMBL" id="ML979132">
    <property type="protein sequence ID" value="KAF1920412.1"/>
    <property type="molecule type" value="Genomic_DNA"/>
</dbReference>